<dbReference type="SUPFAM" id="SSF53448">
    <property type="entry name" value="Nucleotide-diphospho-sugar transferases"/>
    <property type="match status" value="1"/>
</dbReference>
<dbReference type="AlphaFoldDB" id="A0AA41PXP3"/>
<dbReference type="CDD" id="cd00761">
    <property type="entry name" value="Glyco_tranf_GTA_type"/>
    <property type="match status" value="1"/>
</dbReference>
<dbReference type="Proteomes" id="UP001165378">
    <property type="component" value="Unassembled WGS sequence"/>
</dbReference>
<organism evidence="3 4">
    <name type="scientific">Yinghuangia soli</name>
    <dbReference type="NCBI Taxonomy" id="2908204"/>
    <lineage>
        <taxon>Bacteria</taxon>
        <taxon>Bacillati</taxon>
        <taxon>Actinomycetota</taxon>
        <taxon>Actinomycetes</taxon>
        <taxon>Kitasatosporales</taxon>
        <taxon>Streptomycetaceae</taxon>
        <taxon>Yinghuangia</taxon>
    </lineage>
</organism>
<dbReference type="InterPro" id="IPR054028">
    <property type="entry name" value="TarS/TarP_linker"/>
</dbReference>
<feature type="domain" description="Glycosyltransferase 2-like" evidence="1">
    <location>
        <begin position="5"/>
        <end position="164"/>
    </location>
</feature>
<dbReference type="PANTHER" id="PTHR22916:SF3">
    <property type="entry name" value="UDP-GLCNAC:BETAGAL BETA-1,3-N-ACETYLGLUCOSAMINYLTRANSFERASE-LIKE PROTEIN 1"/>
    <property type="match status" value="1"/>
</dbReference>
<evidence type="ECO:0000259" key="2">
    <source>
        <dbReference type="Pfam" id="PF22181"/>
    </source>
</evidence>
<reference evidence="3" key="1">
    <citation type="submission" date="2022-01" db="EMBL/GenBank/DDBJ databases">
        <title>Genome-Based Taxonomic Classification of the Phylum Actinobacteria.</title>
        <authorList>
            <person name="Gao Y."/>
        </authorList>
    </citation>
    <scope>NUCLEOTIDE SEQUENCE</scope>
    <source>
        <strain evidence="3">KLBMP 8922</strain>
    </source>
</reference>
<proteinExistence type="predicted"/>
<protein>
    <submittedName>
        <fullName evidence="3">Glycosyltransferase family 2 protein</fullName>
    </submittedName>
</protein>
<dbReference type="PANTHER" id="PTHR22916">
    <property type="entry name" value="GLYCOSYLTRANSFERASE"/>
    <property type="match status" value="1"/>
</dbReference>
<evidence type="ECO:0000313" key="3">
    <source>
        <dbReference type="EMBL" id="MCF2527270.1"/>
    </source>
</evidence>
<dbReference type="Pfam" id="PF00535">
    <property type="entry name" value="Glycos_transf_2"/>
    <property type="match status" value="1"/>
</dbReference>
<evidence type="ECO:0000313" key="4">
    <source>
        <dbReference type="Proteomes" id="UP001165378"/>
    </source>
</evidence>
<name>A0AA41PXP3_9ACTN</name>
<dbReference type="Gene3D" id="3.90.550.10">
    <property type="entry name" value="Spore Coat Polysaccharide Biosynthesis Protein SpsA, Chain A"/>
    <property type="match status" value="1"/>
</dbReference>
<gene>
    <name evidence="3" type="ORF">LZ495_08590</name>
</gene>
<evidence type="ECO:0000259" key="1">
    <source>
        <dbReference type="Pfam" id="PF00535"/>
    </source>
</evidence>
<sequence>MIKVTVVVPAHNSGEAILVGLEALRRQSLPDHEYEVIYVNDGSTDDTGTILEKHTAGLHNFRVLHIPNSGWPGKPRNLGIEEARGEFIYFVDDDDWIEPESLERLYNKAVANDSDIVVPKMVGHGRSAPRETTSYPLDAGHVVTHPILLGSMSVLKLFRRSFLLENHLRFAEEKVRLEDDMFMLRAHLAARRVSVLHDYTCYHSVRNEGFGNISFSKLDPFEYFPSVGMVFDIIDQHLAPGTVRDSFIARWYHVKMLNQLDERILRHERGYYLDIYRVILDLVNTRIPPHIDSHLPANLRVRSAVLRSGDPDLMLKLAAWEANTNHQPRIESIGWRDGSLHVAISSDLARFAKDGTADPVRFLHRDGRILWDLPSSLLAVPGVAEARDVTDLLETVKMRPFVRYRDVGGDLFVPKSYALAWRPLGHNAQGEQTFALRVDGQARIDPLTTNHGAPISGIWDVFVLVEAFGWGKTRRLGDNRNKMVDAQVRPAFLGPHGVFVNPYWTKPYSNLSLTVDSGSLNTLRGAAREIEEATVTGTPHGVAVSLPLEVAPLAAPVSLLACLTDENKQTVRIPALLTDAHPPASPRLDFTVPAHVLNGRGPCRLSVEYFGRGGDLGLSLAPDRTPGSWYLTR</sequence>
<feature type="domain" description="TarS/TarP linker" evidence="2">
    <location>
        <begin position="220"/>
        <end position="318"/>
    </location>
</feature>
<dbReference type="EMBL" id="JAKFHA010000003">
    <property type="protein sequence ID" value="MCF2527270.1"/>
    <property type="molecule type" value="Genomic_DNA"/>
</dbReference>
<accession>A0AA41PXP3</accession>
<dbReference type="GO" id="GO:0016758">
    <property type="term" value="F:hexosyltransferase activity"/>
    <property type="evidence" value="ECO:0007669"/>
    <property type="project" value="UniProtKB-ARBA"/>
</dbReference>
<dbReference type="InterPro" id="IPR029044">
    <property type="entry name" value="Nucleotide-diphossugar_trans"/>
</dbReference>
<dbReference type="Pfam" id="PF22181">
    <property type="entry name" value="TarS_linker"/>
    <property type="match status" value="1"/>
</dbReference>
<dbReference type="InterPro" id="IPR001173">
    <property type="entry name" value="Glyco_trans_2-like"/>
</dbReference>
<comment type="caution">
    <text evidence="3">The sequence shown here is derived from an EMBL/GenBank/DDBJ whole genome shotgun (WGS) entry which is preliminary data.</text>
</comment>
<dbReference type="RefSeq" id="WP_235051411.1">
    <property type="nucleotide sequence ID" value="NZ_JAKFHA010000003.1"/>
</dbReference>
<keyword evidence="4" id="KW-1185">Reference proteome</keyword>